<feature type="transmembrane region" description="Helical" evidence="2">
    <location>
        <begin position="12"/>
        <end position="35"/>
    </location>
</feature>
<keyword evidence="1" id="KW-0175">Coiled coil</keyword>
<proteinExistence type="predicted"/>
<sequence length="302" mass="35570">MGKEENKKEINWFVRIALILLAGLIFTMVIFKFFYNEPISDISAGLIILIAFLLILALSESFDNFSIGKVISLSREIKKKEEKITQVETEKKELLNQIISLTNNVSQRQSNTNIYGLPSDFSKHFGVHKASEEEKEENEEEIEEIQTNVTARKRLDYRKIEEYALDRYVDENDVDISKMFKEVKLKEFDGIDPISDSSPIYDGYIKEVDKEIFLEIRPGNFISPMFTDRLYKMLSKIHHYRQLRKTNAILILVIVEIPNEQNERHIRYLNRIWEDFSPALNTGLLKIKRMRIDEKQADEFYK</sequence>
<keyword evidence="2" id="KW-0812">Transmembrane</keyword>
<keyword evidence="2" id="KW-0472">Membrane</keyword>
<keyword evidence="4" id="KW-1185">Reference proteome</keyword>
<protein>
    <submittedName>
        <fullName evidence="3">Uncharacterized protein</fullName>
    </submittedName>
</protein>
<feature type="coiled-coil region" evidence="1">
    <location>
        <begin position="70"/>
        <end position="104"/>
    </location>
</feature>
<name>A0ABW3JKR5_9FLAO</name>
<feature type="transmembrane region" description="Helical" evidence="2">
    <location>
        <begin position="41"/>
        <end position="59"/>
    </location>
</feature>
<accession>A0ABW3JKR5</accession>
<evidence type="ECO:0000256" key="2">
    <source>
        <dbReference type="SAM" id="Phobius"/>
    </source>
</evidence>
<evidence type="ECO:0000313" key="3">
    <source>
        <dbReference type="EMBL" id="MFD0991027.1"/>
    </source>
</evidence>
<evidence type="ECO:0000313" key="4">
    <source>
        <dbReference type="Proteomes" id="UP001597061"/>
    </source>
</evidence>
<keyword evidence="2" id="KW-1133">Transmembrane helix</keyword>
<comment type="caution">
    <text evidence="3">The sequence shown here is derived from an EMBL/GenBank/DDBJ whole genome shotgun (WGS) entry which is preliminary data.</text>
</comment>
<dbReference type="RefSeq" id="WP_379926696.1">
    <property type="nucleotide sequence ID" value="NZ_JBHTJI010000028.1"/>
</dbReference>
<dbReference type="EMBL" id="JBHTJI010000028">
    <property type="protein sequence ID" value="MFD0991027.1"/>
    <property type="molecule type" value="Genomic_DNA"/>
</dbReference>
<organism evidence="3 4">
    <name type="scientific">Mariniflexile jejuense</name>
    <dbReference type="NCBI Taxonomy" id="1173582"/>
    <lineage>
        <taxon>Bacteria</taxon>
        <taxon>Pseudomonadati</taxon>
        <taxon>Bacteroidota</taxon>
        <taxon>Flavobacteriia</taxon>
        <taxon>Flavobacteriales</taxon>
        <taxon>Flavobacteriaceae</taxon>
        <taxon>Mariniflexile</taxon>
    </lineage>
</organism>
<reference evidence="4" key="1">
    <citation type="journal article" date="2019" name="Int. J. Syst. Evol. Microbiol.">
        <title>The Global Catalogue of Microorganisms (GCM) 10K type strain sequencing project: providing services to taxonomists for standard genome sequencing and annotation.</title>
        <authorList>
            <consortium name="The Broad Institute Genomics Platform"/>
            <consortium name="The Broad Institute Genome Sequencing Center for Infectious Disease"/>
            <person name="Wu L."/>
            <person name="Ma J."/>
        </authorList>
    </citation>
    <scope>NUCLEOTIDE SEQUENCE [LARGE SCALE GENOMIC DNA]</scope>
    <source>
        <strain evidence="4">CCUG 62414</strain>
    </source>
</reference>
<evidence type="ECO:0000256" key="1">
    <source>
        <dbReference type="SAM" id="Coils"/>
    </source>
</evidence>
<dbReference type="Proteomes" id="UP001597061">
    <property type="component" value="Unassembled WGS sequence"/>
</dbReference>
<gene>
    <name evidence="3" type="ORF">ACFQ1R_13040</name>
</gene>